<dbReference type="OrthoDB" id="9786503at2"/>
<dbReference type="RefSeq" id="WP_091118205.1">
    <property type="nucleotide sequence ID" value="NZ_FMHY01000002.1"/>
</dbReference>
<dbReference type="InterPro" id="IPR050097">
    <property type="entry name" value="Ferredoxin-NADP_redctase_2"/>
</dbReference>
<dbReference type="STRING" id="227316.GA0070604_2627"/>
<proteinExistence type="predicted"/>
<evidence type="ECO:0000256" key="3">
    <source>
        <dbReference type="ARBA" id="ARBA00048132"/>
    </source>
</evidence>
<sequence length="338" mass="35591">MTEQLRESYDVVVIGGGAAGLSGALTLARARRSVLVVDAGAPRNAPADGVHGLLAREGIHPTELLERGRAEVRGYGGQVIHREVGAATRDGDGLAVTLTDGRAVRARRLLVTSGLADELPDVPGLRDRWGREVIHCPYCHGWEVRDRAIGVLASGPLSVHQALLFRQWSDDIVFFAHAARPTAEQAEQLAVRGIRVVDGEVAALEIVEDRLTGVRLRDGQLVRREALAVATRMVARAGFLAPLGLRPAAHPSGLGEHIPADATGRTEVPGVWVAGNVTDLAAQVGGAAAAGTVAAAAINADLVAEETRQAVAAYRDPFSPVSEAQVSELVAGDRRHGW</sequence>
<reference evidence="6" key="1">
    <citation type="submission" date="2016-06" db="EMBL/GenBank/DDBJ databases">
        <authorList>
            <person name="Varghese N."/>
            <person name="Submissions Spin"/>
        </authorList>
    </citation>
    <scope>NUCLEOTIDE SEQUENCE [LARGE SCALE GENOMIC DNA]</scope>
    <source>
        <strain evidence="6">DSM 44814</strain>
    </source>
</reference>
<dbReference type="PRINTS" id="PR00368">
    <property type="entry name" value="FADPNR"/>
</dbReference>
<evidence type="ECO:0000313" key="5">
    <source>
        <dbReference type="EMBL" id="SCL52732.1"/>
    </source>
</evidence>
<dbReference type="Proteomes" id="UP000199696">
    <property type="component" value="Unassembled WGS sequence"/>
</dbReference>
<keyword evidence="1" id="KW-0285">Flavoprotein</keyword>
<keyword evidence="2" id="KW-0560">Oxidoreductase</keyword>
<evidence type="ECO:0000256" key="1">
    <source>
        <dbReference type="ARBA" id="ARBA00022630"/>
    </source>
</evidence>
<keyword evidence="6" id="KW-1185">Reference proteome</keyword>
<dbReference type="InterPro" id="IPR023753">
    <property type="entry name" value="FAD/NAD-binding_dom"/>
</dbReference>
<accession>A0A1C6UFH7</accession>
<dbReference type="PANTHER" id="PTHR48105">
    <property type="entry name" value="THIOREDOXIN REDUCTASE 1-RELATED-RELATED"/>
    <property type="match status" value="1"/>
</dbReference>
<dbReference type="EMBL" id="FMHY01000002">
    <property type="protein sequence ID" value="SCL52732.1"/>
    <property type="molecule type" value="Genomic_DNA"/>
</dbReference>
<dbReference type="Gene3D" id="3.50.50.60">
    <property type="entry name" value="FAD/NAD(P)-binding domain"/>
    <property type="match status" value="2"/>
</dbReference>
<gene>
    <name evidence="5" type="ORF">GA0070604_2627</name>
</gene>
<dbReference type="InterPro" id="IPR036188">
    <property type="entry name" value="FAD/NAD-bd_sf"/>
</dbReference>
<evidence type="ECO:0000313" key="6">
    <source>
        <dbReference type="Proteomes" id="UP000199696"/>
    </source>
</evidence>
<evidence type="ECO:0000259" key="4">
    <source>
        <dbReference type="Pfam" id="PF07992"/>
    </source>
</evidence>
<dbReference type="Pfam" id="PF07992">
    <property type="entry name" value="Pyr_redox_2"/>
    <property type="match status" value="1"/>
</dbReference>
<comment type="catalytic activity">
    <reaction evidence="3">
        <text>[thioredoxin]-dithiol + NADP(+) = [thioredoxin]-disulfide + NADPH + H(+)</text>
        <dbReference type="Rhea" id="RHEA:20345"/>
        <dbReference type="Rhea" id="RHEA-COMP:10698"/>
        <dbReference type="Rhea" id="RHEA-COMP:10700"/>
        <dbReference type="ChEBI" id="CHEBI:15378"/>
        <dbReference type="ChEBI" id="CHEBI:29950"/>
        <dbReference type="ChEBI" id="CHEBI:50058"/>
        <dbReference type="ChEBI" id="CHEBI:57783"/>
        <dbReference type="ChEBI" id="CHEBI:58349"/>
        <dbReference type="EC" id="1.8.1.9"/>
    </reaction>
</comment>
<dbReference type="GO" id="GO:0004791">
    <property type="term" value="F:thioredoxin-disulfide reductase (NADPH) activity"/>
    <property type="evidence" value="ECO:0007669"/>
    <property type="project" value="UniProtKB-EC"/>
</dbReference>
<protein>
    <submittedName>
        <fullName evidence="5">Thioredoxin reductase</fullName>
    </submittedName>
</protein>
<organism evidence="5 6">
    <name type="scientific">Micromonospora eburnea</name>
    <dbReference type="NCBI Taxonomy" id="227316"/>
    <lineage>
        <taxon>Bacteria</taxon>
        <taxon>Bacillati</taxon>
        <taxon>Actinomycetota</taxon>
        <taxon>Actinomycetes</taxon>
        <taxon>Micromonosporales</taxon>
        <taxon>Micromonosporaceae</taxon>
        <taxon>Micromonospora</taxon>
    </lineage>
</organism>
<dbReference type="PRINTS" id="PR00469">
    <property type="entry name" value="PNDRDTASEII"/>
</dbReference>
<feature type="domain" description="FAD/NAD(P)-binding" evidence="4">
    <location>
        <begin position="9"/>
        <end position="288"/>
    </location>
</feature>
<dbReference type="SUPFAM" id="SSF51905">
    <property type="entry name" value="FAD/NAD(P)-binding domain"/>
    <property type="match status" value="1"/>
</dbReference>
<name>A0A1C6UFH7_9ACTN</name>
<evidence type="ECO:0000256" key="2">
    <source>
        <dbReference type="ARBA" id="ARBA00023002"/>
    </source>
</evidence>
<dbReference type="AlphaFoldDB" id="A0A1C6UFH7"/>